<name>A0ABS4U967_9CORY</name>
<organism evidence="1 2">
    <name type="scientific">Corynebacterium freneyi</name>
    <dbReference type="NCBI Taxonomy" id="134034"/>
    <lineage>
        <taxon>Bacteria</taxon>
        <taxon>Bacillati</taxon>
        <taxon>Actinomycetota</taxon>
        <taxon>Actinomycetes</taxon>
        <taxon>Mycobacteriales</taxon>
        <taxon>Corynebacteriaceae</taxon>
        <taxon>Corynebacterium</taxon>
    </lineage>
</organism>
<gene>
    <name evidence="1" type="ORF">JOF33_001770</name>
</gene>
<dbReference type="RefSeq" id="WP_209653643.1">
    <property type="nucleotide sequence ID" value="NZ_CP047357.1"/>
</dbReference>
<evidence type="ECO:0000313" key="1">
    <source>
        <dbReference type="EMBL" id="MBP2333071.1"/>
    </source>
</evidence>
<keyword evidence="2" id="KW-1185">Reference proteome</keyword>
<proteinExistence type="predicted"/>
<accession>A0ABS4U967</accession>
<evidence type="ECO:0000313" key="2">
    <source>
        <dbReference type="Proteomes" id="UP001519305"/>
    </source>
</evidence>
<dbReference type="Proteomes" id="UP001519305">
    <property type="component" value="Unassembled WGS sequence"/>
</dbReference>
<comment type="caution">
    <text evidence="1">The sequence shown here is derived from an EMBL/GenBank/DDBJ whole genome shotgun (WGS) entry which is preliminary data.</text>
</comment>
<protein>
    <submittedName>
        <fullName evidence="1">Uncharacterized protein</fullName>
    </submittedName>
</protein>
<reference evidence="1 2" key="1">
    <citation type="submission" date="2021-03" db="EMBL/GenBank/DDBJ databases">
        <title>Sequencing the genomes of 1000 actinobacteria strains.</title>
        <authorList>
            <person name="Klenk H.-P."/>
        </authorList>
    </citation>
    <scope>NUCLEOTIDE SEQUENCE [LARGE SCALE GENOMIC DNA]</scope>
    <source>
        <strain evidence="1 2">DSM 44506</strain>
    </source>
</reference>
<dbReference type="EMBL" id="JAGINY010000001">
    <property type="protein sequence ID" value="MBP2333071.1"/>
    <property type="molecule type" value="Genomic_DNA"/>
</dbReference>
<sequence length="114" mass="12858">MSNHVSVTGTFQHGFGRVWEVHDDRLPIDPNVGRFSDWADALAYAHRRATTAQRQHVEKLERHAYEARTAALKARPKPRVKINITAETAAGAAELAKAQARIEAHERFRACYGR</sequence>